<accession>A0A8J7QI78</accession>
<organism evidence="11 12">
    <name type="scientific">Acanthopleuribacter pedis</name>
    <dbReference type="NCBI Taxonomy" id="442870"/>
    <lineage>
        <taxon>Bacteria</taxon>
        <taxon>Pseudomonadati</taxon>
        <taxon>Acidobacteriota</taxon>
        <taxon>Holophagae</taxon>
        <taxon>Acanthopleuribacterales</taxon>
        <taxon>Acanthopleuribacteraceae</taxon>
        <taxon>Acanthopleuribacter</taxon>
    </lineage>
</organism>
<dbReference type="GO" id="GO:0005524">
    <property type="term" value="F:ATP binding"/>
    <property type="evidence" value="ECO:0007669"/>
    <property type="project" value="UniProtKB-UniRule"/>
</dbReference>
<keyword evidence="2" id="KW-0808">Transferase</keyword>
<evidence type="ECO:0000256" key="1">
    <source>
        <dbReference type="ARBA" id="ARBA00022527"/>
    </source>
</evidence>
<comment type="catalytic activity">
    <reaction evidence="7">
        <text>L-seryl-[protein] + ATP = O-phospho-L-seryl-[protein] + ADP + H(+)</text>
        <dbReference type="Rhea" id="RHEA:17989"/>
        <dbReference type="Rhea" id="RHEA-COMP:9863"/>
        <dbReference type="Rhea" id="RHEA-COMP:11604"/>
        <dbReference type="ChEBI" id="CHEBI:15378"/>
        <dbReference type="ChEBI" id="CHEBI:29999"/>
        <dbReference type="ChEBI" id="CHEBI:30616"/>
        <dbReference type="ChEBI" id="CHEBI:83421"/>
        <dbReference type="ChEBI" id="CHEBI:456216"/>
        <dbReference type="EC" id="2.7.11.1"/>
    </reaction>
</comment>
<evidence type="ECO:0000313" key="11">
    <source>
        <dbReference type="EMBL" id="MBO1318713.1"/>
    </source>
</evidence>
<dbReference type="InterPro" id="IPR011009">
    <property type="entry name" value="Kinase-like_dom_sf"/>
</dbReference>
<keyword evidence="1" id="KW-0723">Serine/threonine-protein kinase</keyword>
<protein>
    <submittedName>
        <fullName evidence="11">Protein kinase</fullName>
    </submittedName>
</protein>
<dbReference type="CDD" id="cd14014">
    <property type="entry name" value="STKc_PknB_like"/>
    <property type="match status" value="1"/>
</dbReference>
<evidence type="ECO:0000256" key="6">
    <source>
        <dbReference type="ARBA" id="ARBA00047899"/>
    </source>
</evidence>
<feature type="binding site" evidence="8">
    <location>
        <position position="37"/>
    </location>
    <ligand>
        <name>ATP</name>
        <dbReference type="ChEBI" id="CHEBI:30616"/>
    </ligand>
</feature>
<dbReference type="InterPro" id="IPR008271">
    <property type="entry name" value="Ser/Thr_kinase_AS"/>
</dbReference>
<dbReference type="FunFam" id="3.30.200.20:FF:000035">
    <property type="entry name" value="Serine/threonine protein kinase Stk1"/>
    <property type="match status" value="1"/>
</dbReference>
<feature type="region of interest" description="Disordered" evidence="9">
    <location>
        <begin position="308"/>
        <end position="389"/>
    </location>
</feature>
<dbReference type="RefSeq" id="WP_207858375.1">
    <property type="nucleotide sequence ID" value="NZ_JAFREP010000007.1"/>
</dbReference>
<dbReference type="AlphaFoldDB" id="A0A8J7QI78"/>
<dbReference type="EMBL" id="JAFREP010000007">
    <property type="protein sequence ID" value="MBO1318713.1"/>
    <property type="molecule type" value="Genomic_DNA"/>
</dbReference>
<proteinExistence type="predicted"/>
<dbReference type="SMART" id="SM00220">
    <property type="entry name" value="S_TKc"/>
    <property type="match status" value="1"/>
</dbReference>
<evidence type="ECO:0000256" key="9">
    <source>
        <dbReference type="SAM" id="MobiDB-lite"/>
    </source>
</evidence>
<dbReference type="InterPro" id="IPR000719">
    <property type="entry name" value="Prot_kinase_dom"/>
</dbReference>
<feature type="compositionally biased region" description="Polar residues" evidence="9">
    <location>
        <begin position="340"/>
        <end position="353"/>
    </location>
</feature>
<keyword evidence="3 8" id="KW-0547">Nucleotide-binding</keyword>
<feature type="compositionally biased region" description="Polar residues" evidence="9">
    <location>
        <begin position="454"/>
        <end position="463"/>
    </location>
</feature>
<sequence>MEEQIGPYQVVAELGRGGMGVVYKARDSALERFVAIKVLGDKVADDAELIARFQREARSAASLNHPNVIQIYNIGDHQGQPYFVMEFVEGLSLSQMIRKEGRIEPQTAARILVQAASGLAAAHEKEIIHRDIKPGNLMIDRRGNVKIADFGIAYMAELGKKLTGTGQFLGTPGYLSPELCQGLPLDGRADIFSLGVVFFEMLTGQQPFQADSPFAMIHKVVQSPLPDVAQLNPEVDAHTIDMLNRMVAKKPEDRYPDCELLIRDLEQGFGVQTYRTLGDRPARDLAAAGPAVDESKTATDANMVPTEYVPAAAPPPLPTEASLGPPPPPVPPAETVATPSASGPPTNPSTSAATGPIAGPSPAGKVTAKPQSAPPTGPPPRSVASSGGRGKAGLMIAAAAFLVFGVGAVLWWGRQSQEAGPTETADTRQAQKQPTDTAAAANQSGVLPTEPATDPQNQASPESDATVIGADPQPNKKGPTADMPPPIQTPQTARAAGEPAAIPQPQAQPNSTAMAANQPDEPVETTSFPESEPALQASDADQPQITRPRQRMAAKSDQPQPRVPGQRAVRAKPEVPNVVVAVLGDPTISGPIRVHLENHLSRDDYPILALDDMRDPSDLIQQQPLPILRLRQALKRHETDVLVLVRVDERGERNISFRGRNQTAWQAQVQVSVLSLHQKRPLGRLQGTEMLEYTNLSAGPKAKIAALKIYQQVSEYMEAY</sequence>
<dbReference type="PROSITE" id="PS00107">
    <property type="entry name" value="PROTEIN_KINASE_ATP"/>
    <property type="match status" value="1"/>
</dbReference>
<evidence type="ECO:0000259" key="10">
    <source>
        <dbReference type="PROSITE" id="PS50011"/>
    </source>
</evidence>
<evidence type="ECO:0000256" key="5">
    <source>
        <dbReference type="ARBA" id="ARBA00022840"/>
    </source>
</evidence>
<feature type="compositionally biased region" description="Pro residues" evidence="9">
    <location>
        <begin position="312"/>
        <end position="332"/>
    </location>
</feature>
<comment type="caution">
    <text evidence="11">The sequence shown here is derived from an EMBL/GenBank/DDBJ whole genome shotgun (WGS) entry which is preliminary data.</text>
</comment>
<dbReference type="PROSITE" id="PS00108">
    <property type="entry name" value="PROTEIN_KINASE_ST"/>
    <property type="match status" value="1"/>
</dbReference>
<reference evidence="11" key="1">
    <citation type="submission" date="2021-03" db="EMBL/GenBank/DDBJ databases">
        <authorList>
            <person name="Wang G."/>
        </authorList>
    </citation>
    <scope>NUCLEOTIDE SEQUENCE</scope>
    <source>
        <strain evidence="11">KCTC 12899</strain>
    </source>
</reference>
<dbReference type="PROSITE" id="PS50011">
    <property type="entry name" value="PROTEIN_KINASE_DOM"/>
    <property type="match status" value="1"/>
</dbReference>
<dbReference type="InterPro" id="IPR017441">
    <property type="entry name" value="Protein_kinase_ATP_BS"/>
</dbReference>
<dbReference type="Pfam" id="PF00069">
    <property type="entry name" value="Pkinase"/>
    <property type="match status" value="1"/>
</dbReference>
<dbReference type="Proteomes" id="UP000664417">
    <property type="component" value="Unassembled WGS sequence"/>
</dbReference>
<dbReference type="PANTHER" id="PTHR43289">
    <property type="entry name" value="MITOGEN-ACTIVATED PROTEIN KINASE KINASE KINASE 20-RELATED"/>
    <property type="match status" value="1"/>
</dbReference>
<feature type="compositionally biased region" description="Low complexity" evidence="9">
    <location>
        <begin position="495"/>
        <end position="509"/>
    </location>
</feature>
<evidence type="ECO:0000256" key="4">
    <source>
        <dbReference type="ARBA" id="ARBA00022777"/>
    </source>
</evidence>
<feature type="compositionally biased region" description="Pro residues" evidence="9">
    <location>
        <begin position="372"/>
        <end position="381"/>
    </location>
</feature>
<evidence type="ECO:0000256" key="3">
    <source>
        <dbReference type="ARBA" id="ARBA00022741"/>
    </source>
</evidence>
<keyword evidence="12" id="KW-1185">Reference proteome</keyword>
<keyword evidence="5 8" id="KW-0067">ATP-binding</keyword>
<gene>
    <name evidence="11" type="ORF">J3U88_09595</name>
</gene>
<feature type="domain" description="Protein kinase" evidence="10">
    <location>
        <begin position="8"/>
        <end position="269"/>
    </location>
</feature>
<feature type="region of interest" description="Disordered" evidence="9">
    <location>
        <begin position="419"/>
        <end position="570"/>
    </location>
</feature>
<dbReference type="Gene3D" id="3.30.200.20">
    <property type="entry name" value="Phosphorylase Kinase, domain 1"/>
    <property type="match status" value="1"/>
</dbReference>
<evidence type="ECO:0000313" key="12">
    <source>
        <dbReference type="Proteomes" id="UP000664417"/>
    </source>
</evidence>
<dbReference type="PANTHER" id="PTHR43289:SF6">
    <property type="entry name" value="SERINE_THREONINE-PROTEIN KINASE NEKL-3"/>
    <property type="match status" value="1"/>
</dbReference>
<comment type="catalytic activity">
    <reaction evidence="6">
        <text>L-threonyl-[protein] + ATP = O-phospho-L-threonyl-[protein] + ADP + H(+)</text>
        <dbReference type="Rhea" id="RHEA:46608"/>
        <dbReference type="Rhea" id="RHEA-COMP:11060"/>
        <dbReference type="Rhea" id="RHEA-COMP:11605"/>
        <dbReference type="ChEBI" id="CHEBI:15378"/>
        <dbReference type="ChEBI" id="CHEBI:30013"/>
        <dbReference type="ChEBI" id="CHEBI:30616"/>
        <dbReference type="ChEBI" id="CHEBI:61977"/>
        <dbReference type="ChEBI" id="CHEBI:456216"/>
        <dbReference type="EC" id="2.7.11.1"/>
    </reaction>
</comment>
<dbReference type="Gene3D" id="1.10.510.10">
    <property type="entry name" value="Transferase(Phosphotransferase) domain 1"/>
    <property type="match status" value="1"/>
</dbReference>
<dbReference type="SUPFAM" id="SSF56112">
    <property type="entry name" value="Protein kinase-like (PK-like)"/>
    <property type="match status" value="1"/>
</dbReference>
<evidence type="ECO:0000256" key="7">
    <source>
        <dbReference type="ARBA" id="ARBA00048679"/>
    </source>
</evidence>
<evidence type="ECO:0000256" key="2">
    <source>
        <dbReference type="ARBA" id="ARBA00022679"/>
    </source>
</evidence>
<evidence type="ECO:0000256" key="8">
    <source>
        <dbReference type="PROSITE-ProRule" id="PRU10141"/>
    </source>
</evidence>
<name>A0A8J7QI78_9BACT</name>
<dbReference type="GO" id="GO:0004674">
    <property type="term" value="F:protein serine/threonine kinase activity"/>
    <property type="evidence" value="ECO:0007669"/>
    <property type="project" value="UniProtKB-KW"/>
</dbReference>
<feature type="compositionally biased region" description="Polar residues" evidence="9">
    <location>
        <begin position="427"/>
        <end position="446"/>
    </location>
</feature>
<keyword evidence="4 11" id="KW-0418">Kinase</keyword>